<proteinExistence type="predicted"/>
<evidence type="ECO:0000313" key="2">
    <source>
        <dbReference type="WBParaSite" id="Pan_g9908.t1"/>
    </source>
</evidence>
<evidence type="ECO:0000313" key="1">
    <source>
        <dbReference type="Proteomes" id="UP000492821"/>
    </source>
</evidence>
<organism evidence="1 2">
    <name type="scientific">Panagrellus redivivus</name>
    <name type="common">Microworm</name>
    <dbReference type="NCBI Taxonomy" id="6233"/>
    <lineage>
        <taxon>Eukaryota</taxon>
        <taxon>Metazoa</taxon>
        <taxon>Ecdysozoa</taxon>
        <taxon>Nematoda</taxon>
        <taxon>Chromadorea</taxon>
        <taxon>Rhabditida</taxon>
        <taxon>Tylenchina</taxon>
        <taxon>Panagrolaimomorpha</taxon>
        <taxon>Panagrolaimoidea</taxon>
        <taxon>Panagrolaimidae</taxon>
        <taxon>Panagrellus</taxon>
    </lineage>
</organism>
<keyword evidence="1" id="KW-1185">Reference proteome</keyword>
<dbReference type="WBParaSite" id="Pan_g9908.t1">
    <property type="protein sequence ID" value="Pan_g9908.t1"/>
    <property type="gene ID" value="Pan_g9908"/>
</dbReference>
<name>A0A7E4WE59_PANRE</name>
<dbReference type="Proteomes" id="UP000492821">
    <property type="component" value="Unassembled WGS sequence"/>
</dbReference>
<accession>A0A7E4WE59</accession>
<dbReference type="AlphaFoldDB" id="A0A7E4WE59"/>
<sequence>MRNQTEAWMRRDTGKQITNDERLIDKRRTRGQGRWLAHLILRRKGGDAILIRCASITPRCGDSAVVRGGEEHMSVVGLRRLKDELTSLLHVLLRFLRSS</sequence>
<reference evidence="1" key="1">
    <citation type="journal article" date="2013" name="Genetics">
        <title>The draft genome and transcriptome of Panagrellus redivivus are shaped by the harsh demands of a free-living lifestyle.</title>
        <authorList>
            <person name="Srinivasan J."/>
            <person name="Dillman A.R."/>
            <person name="Macchietto M.G."/>
            <person name="Heikkinen L."/>
            <person name="Lakso M."/>
            <person name="Fracchia K.M."/>
            <person name="Antoshechkin I."/>
            <person name="Mortazavi A."/>
            <person name="Wong G."/>
            <person name="Sternberg P.W."/>
        </authorList>
    </citation>
    <scope>NUCLEOTIDE SEQUENCE [LARGE SCALE GENOMIC DNA]</scope>
    <source>
        <strain evidence="1">MT8872</strain>
    </source>
</reference>
<protein>
    <submittedName>
        <fullName evidence="2">Transposase</fullName>
    </submittedName>
</protein>
<reference evidence="2" key="2">
    <citation type="submission" date="2020-10" db="UniProtKB">
        <authorList>
            <consortium name="WormBaseParasite"/>
        </authorList>
    </citation>
    <scope>IDENTIFICATION</scope>
</reference>